<comment type="caution">
    <text evidence="3">The sequence shown here is derived from an EMBL/GenBank/DDBJ whole genome shotgun (WGS) entry which is preliminary data.</text>
</comment>
<dbReference type="AlphaFoldDB" id="A0A423VRH0"/>
<dbReference type="Proteomes" id="UP000285146">
    <property type="component" value="Unassembled WGS sequence"/>
</dbReference>
<reference evidence="3 4" key="1">
    <citation type="submission" date="2015-09" db="EMBL/GenBank/DDBJ databases">
        <title>Host preference determinants of Valsa canker pathogens revealed by comparative genomics.</title>
        <authorList>
            <person name="Yin Z."/>
            <person name="Huang L."/>
        </authorList>
    </citation>
    <scope>NUCLEOTIDE SEQUENCE [LARGE SCALE GENOMIC DNA]</scope>
    <source>
        <strain evidence="3 4">SXYLt</strain>
    </source>
</reference>
<dbReference type="STRING" id="1230097.A0A423VRH0"/>
<name>A0A423VRH0_9PEZI</name>
<keyword evidence="2" id="KW-0812">Transmembrane</keyword>
<dbReference type="Gene3D" id="1.50.10.10">
    <property type="match status" value="1"/>
</dbReference>
<organism evidence="3 4">
    <name type="scientific">Cytospora leucostoma</name>
    <dbReference type="NCBI Taxonomy" id="1230097"/>
    <lineage>
        <taxon>Eukaryota</taxon>
        <taxon>Fungi</taxon>
        <taxon>Dikarya</taxon>
        <taxon>Ascomycota</taxon>
        <taxon>Pezizomycotina</taxon>
        <taxon>Sordariomycetes</taxon>
        <taxon>Sordariomycetidae</taxon>
        <taxon>Diaporthales</taxon>
        <taxon>Cytosporaceae</taxon>
        <taxon>Cytospora</taxon>
    </lineage>
</organism>
<keyword evidence="4" id="KW-1185">Reference proteome</keyword>
<sequence>MNLIACYKDTIRQLLSPLAFLIRILQAEMQKLSFKVRIGIGLLIWMVAASVGLGASSALLRGMHTHGYSNNNSLSIWMAESVMCRQQGIMTDPTNPAQALQAGITQKALIAVLDQYPDKQNLRDYLQRSADVAASYMANSFDNVLSLWPLDRLSTGNVMVENGSSVYNKALAALATSISFNQRNKERGLWYWRTYPQWSYLDGMYSYAPFAAIYNFGKGCADYDERHPMNTTSRSCIIHNDTMADIQNQFALLWQHCRNATTGLLYHGYDASKKASWAQRSTGSSPIVWGRSLGWYLMALVDTLELLRHDMASPWRDPLLAYFQDLIWSIMNYVDPVTGGWYQVVDQGQREGNYVESSATAMFSYALLKGARLGYIHEDDADEARNIALRAHQYLTKVSVVREANGTLGWNGTVGVCSLNSSATYQYYTGQPIDYNNPFGAGAYILASIEVERLIASLGGAKRNDNGSVSA</sequence>
<keyword evidence="2" id="KW-1133">Transmembrane helix</keyword>
<evidence type="ECO:0000256" key="2">
    <source>
        <dbReference type="SAM" id="Phobius"/>
    </source>
</evidence>
<evidence type="ECO:0000256" key="1">
    <source>
        <dbReference type="ARBA" id="ARBA00022801"/>
    </source>
</evidence>
<dbReference type="GO" id="GO:0005975">
    <property type="term" value="P:carbohydrate metabolic process"/>
    <property type="evidence" value="ECO:0007669"/>
    <property type="project" value="InterPro"/>
</dbReference>
<accession>A0A423VRH0</accession>
<dbReference type="EMBL" id="LKEB01000079">
    <property type="protein sequence ID" value="ROV93655.1"/>
    <property type="molecule type" value="Genomic_DNA"/>
</dbReference>
<dbReference type="Pfam" id="PF07470">
    <property type="entry name" value="Glyco_hydro_88"/>
    <property type="match status" value="1"/>
</dbReference>
<dbReference type="InterPro" id="IPR010905">
    <property type="entry name" value="Glyco_hydro_88"/>
</dbReference>
<evidence type="ECO:0000313" key="4">
    <source>
        <dbReference type="Proteomes" id="UP000285146"/>
    </source>
</evidence>
<dbReference type="OrthoDB" id="540611at2759"/>
<dbReference type="InParanoid" id="A0A423VRH0"/>
<dbReference type="InterPro" id="IPR052043">
    <property type="entry name" value="PolySaccharide_Degr_Enz"/>
</dbReference>
<dbReference type="InterPro" id="IPR012341">
    <property type="entry name" value="6hp_glycosidase-like_sf"/>
</dbReference>
<evidence type="ECO:0000313" key="3">
    <source>
        <dbReference type="EMBL" id="ROV93655.1"/>
    </source>
</evidence>
<proteinExistence type="predicted"/>
<dbReference type="PANTHER" id="PTHR33886">
    <property type="entry name" value="UNSATURATED RHAMNOGALACTURONAN HYDROLASE (EUROFUNG)"/>
    <property type="match status" value="1"/>
</dbReference>
<protein>
    <submittedName>
        <fullName evidence="3">Uncharacterized protein</fullName>
    </submittedName>
</protein>
<dbReference type="SUPFAM" id="SSF48208">
    <property type="entry name" value="Six-hairpin glycosidases"/>
    <property type="match status" value="1"/>
</dbReference>
<keyword evidence="1" id="KW-0378">Hydrolase</keyword>
<feature type="transmembrane region" description="Helical" evidence="2">
    <location>
        <begin position="37"/>
        <end position="60"/>
    </location>
</feature>
<gene>
    <name evidence="3" type="ORF">VPNG_08838</name>
</gene>
<dbReference type="InterPro" id="IPR008928">
    <property type="entry name" value="6-hairpin_glycosidase_sf"/>
</dbReference>
<keyword evidence="2" id="KW-0472">Membrane</keyword>
<dbReference type="GO" id="GO:0016787">
    <property type="term" value="F:hydrolase activity"/>
    <property type="evidence" value="ECO:0007669"/>
    <property type="project" value="UniProtKB-KW"/>
</dbReference>
<dbReference type="PANTHER" id="PTHR33886:SF11">
    <property type="entry name" value="WALL GLYCOSYL HYDROLASE YTER, PUTATIVE (AFU_ORTHOLOGUE AFUA_2G14630)-RELATED"/>
    <property type="match status" value="1"/>
</dbReference>